<dbReference type="PANTHER" id="PTHR34794:SF1">
    <property type="entry name" value="OS10G0101800 PROTEIN"/>
    <property type="match status" value="1"/>
</dbReference>
<comment type="caution">
    <text evidence="2">The sequence shown here is derived from an EMBL/GenBank/DDBJ whole genome shotgun (WGS) entry which is preliminary data.</text>
</comment>
<keyword evidence="3" id="KW-1185">Reference proteome</keyword>
<evidence type="ECO:0000313" key="3">
    <source>
        <dbReference type="Proteomes" id="UP001408789"/>
    </source>
</evidence>
<dbReference type="InterPro" id="IPR039610">
    <property type="entry name" value="VQ29"/>
</dbReference>
<gene>
    <name evidence="2" type="ORF">SSX86_025224</name>
</gene>
<dbReference type="Proteomes" id="UP001408789">
    <property type="component" value="Unassembled WGS sequence"/>
</dbReference>
<dbReference type="EMBL" id="JBCNJP010000025">
    <property type="protein sequence ID" value="KAK9054147.1"/>
    <property type="molecule type" value="Genomic_DNA"/>
</dbReference>
<accession>A0AAP0GMS1</accession>
<dbReference type="AlphaFoldDB" id="A0AAP0GMS1"/>
<evidence type="ECO:0008006" key="4">
    <source>
        <dbReference type="Google" id="ProtNLM"/>
    </source>
</evidence>
<proteinExistence type="predicted"/>
<protein>
    <recommendedName>
        <fullName evidence="4">VQ domain-containing protein</fullName>
    </recommendedName>
</protein>
<name>A0AAP0GMS1_9ASTR</name>
<dbReference type="PANTHER" id="PTHR34794">
    <property type="entry name" value="EXPRESSED PROTEIN"/>
    <property type="match status" value="1"/>
</dbReference>
<feature type="region of interest" description="Disordered" evidence="1">
    <location>
        <begin position="1"/>
        <end position="56"/>
    </location>
</feature>
<reference evidence="2 3" key="1">
    <citation type="submission" date="2024-04" db="EMBL/GenBank/DDBJ databases">
        <title>The reference genome of an endangered Asteraceae, Deinandra increscens subsp. villosa, native to the Central Coast of California.</title>
        <authorList>
            <person name="Guilliams M."/>
            <person name="Hasenstab-Lehman K."/>
            <person name="Meyer R."/>
            <person name="Mcevoy S."/>
        </authorList>
    </citation>
    <scope>NUCLEOTIDE SEQUENCE [LARGE SCALE GENOMIC DNA]</scope>
    <source>
        <tissue evidence="2">Leaf</tissue>
    </source>
</reference>
<evidence type="ECO:0000313" key="2">
    <source>
        <dbReference type="EMBL" id="KAK9054147.1"/>
    </source>
</evidence>
<sequence>MDQITHSYSFSYASSSTSSSSSSNRPRKTFKLTRPSYSDSLHSVQKPTRKPITKPFIAPFPSTPSKVYNVSASSFKSVVRMLTSTPKFQSPSTRRLKDIAPPPLIMSTIPKPSIFPKPPPPPPRSDANRFITSNTPVMDYFGSLSPLGLTLSPARPCFDPFETVIMSPFALNLSPSSLSWCSSLLLSPVL</sequence>
<organism evidence="2 3">
    <name type="scientific">Deinandra increscens subsp. villosa</name>
    <dbReference type="NCBI Taxonomy" id="3103831"/>
    <lineage>
        <taxon>Eukaryota</taxon>
        <taxon>Viridiplantae</taxon>
        <taxon>Streptophyta</taxon>
        <taxon>Embryophyta</taxon>
        <taxon>Tracheophyta</taxon>
        <taxon>Spermatophyta</taxon>
        <taxon>Magnoliopsida</taxon>
        <taxon>eudicotyledons</taxon>
        <taxon>Gunneridae</taxon>
        <taxon>Pentapetalae</taxon>
        <taxon>asterids</taxon>
        <taxon>campanulids</taxon>
        <taxon>Asterales</taxon>
        <taxon>Asteraceae</taxon>
        <taxon>Asteroideae</taxon>
        <taxon>Heliantheae alliance</taxon>
        <taxon>Madieae</taxon>
        <taxon>Madiinae</taxon>
        <taxon>Deinandra</taxon>
    </lineage>
</organism>
<feature type="compositionally biased region" description="Low complexity" evidence="1">
    <location>
        <begin position="7"/>
        <end position="23"/>
    </location>
</feature>
<feature type="compositionally biased region" description="Polar residues" evidence="1">
    <location>
        <begin position="35"/>
        <end position="46"/>
    </location>
</feature>
<evidence type="ECO:0000256" key="1">
    <source>
        <dbReference type="SAM" id="MobiDB-lite"/>
    </source>
</evidence>